<evidence type="ECO:0000313" key="1">
    <source>
        <dbReference type="EMBL" id="CAK0786005.1"/>
    </source>
</evidence>
<dbReference type="InterPro" id="IPR016024">
    <property type="entry name" value="ARM-type_fold"/>
</dbReference>
<name>A0AAV1IJ03_9CHLO</name>
<gene>
    <name evidence="1" type="ORF">CVIRNUC_009218</name>
</gene>
<dbReference type="GO" id="GO:0005737">
    <property type="term" value="C:cytoplasm"/>
    <property type="evidence" value="ECO:0007669"/>
    <property type="project" value="TreeGrafter"/>
</dbReference>
<dbReference type="AlphaFoldDB" id="A0AAV1IJ03"/>
<sequence length="919" mass="99209">MTDETRTTVLLAIRALYGQDAAQQTVASTWLNSFSTSAEAWPVALALLDEQSLEASFFAANMLLSKARRDWHRLTPEQHSQLMLLVRQRIESHEGRSGVVQQRLCLVLSTMVVLQGPEAVSSLLVDALRWAEQGNVTLCLAVLTPLAEEVDALQHIKRQAVMPALIHSSQSVFRLLGSLVTGSTFGGSQYGAHLAALQSARVWLALDPDGAGTACVSPGNLMQSQPELFGGLLEALKSQEASSSTVATEILVHLLGHGASSIPAELDLQALQQISAASTGMLKECMHRQVMEEHTADAVVSLACAAAERDPEAYTSASQQAHDVAESVLLSLQDASRSRCETAIEYFEALSTVPVAERAPFFAQPLCRRLLHALLRQACYPADFTSWPECLDDDEDDFNRFRANALKDALGLLYALLRADYLQECSALAGSSESWRYREVAVYAMSAAAPEVRSRAMQGEAQRSSALQQNVAHTSAFLLSFFQAVCTSGLAEHPHLQQTLAMCLGDYAAWFARCAEAPFEAAMQTLLQCMAVQATAEPAAAAFRNLCVRCTSKLQDGRILFTLIDAVKGLLVQGSDGTRKNWRRDLVEGLARAASQLPSEQASAAASHIVGPIVDALDRLATAGPSGRARQDIVEQLGCLASLLHFLEGRATENGEGRAQHPAVEVLERAVPVLQKVMQDTDLQADATTFCALCEVLEQAVSLDDHSSGAMLPGILAATVEALQKHRHACGLNVISAAIQAFLRDARQQQVIQDAFKQAYRAVAPLLQETHDKSAPEAREAMYSVADRLQLLSPGSFAATQTLGSLGQDIMPSLLSREAGAVRASLHFLLHALVPLTAMDDIRKMLRAQLDGWLRSGGQRLVQGLIFAALDTCPRHLLRTLAAILRALLDDKVYSSAAHAWLSHALSMPEATGAHWCSG</sequence>
<dbReference type="InterPro" id="IPR051345">
    <property type="entry name" value="Importin_beta-like_NTR"/>
</dbReference>
<dbReference type="SUPFAM" id="SSF48371">
    <property type="entry name" value="ARM repeat"/>
    <property type="match status" value="1"/>
</dbReference>
<protein>
    <submittedName>
        <fullName evidence="1">Uncharacterized protein</fullName>
    </submittedName>
</protein>
<evidence type="ECO:0000313" key="2">
    <source>
        <dbReference type="Proteomes" id="UP001314263"/>
    </source>
</evidence>
<dbReference type="EMBL" id="CAUYUE010000013">
    <property type="protein sequence ID" value="CAK0786005.1"/>
    <property type="molecule type" value="Genomic_DNA"/>
</dbReference>
<organism evidence="1 2">
    <name type="scientific">Coccomyxa viridis</name>
    <dbReference type="NCBI Taxonomy" id="1274662"/>
    <lineage>
        <taxon>Eukaryota</taxon>
        <taxon>Viridiplantae</taxon>
        <taxon>Chlorophyta</taxon>
        <taxon>core chlorophytes</taxon>
        <taxon>Trebouxiophyceae</taxon>
        <taxon>Trebouxiophyceae incertae sedis</taxon>
        <taxon>Coccomyxaceae</taxon>
        <taxon>Coccomyxa</taxon>
    </lineage>
</organism>
<dbReference type="Gene3D" id="1.25.10.10">
    <property type="entry name" value="Leucine-rich Repeat Variant"/>
    <property type="match status" value="1"/>
</dbReference>
<dbReference type="Proteomes" id="UP001314263">
    <property type="component" value="Unassembled WGS sequence"/>
</dbReference>
<reference evidence="1 2" key="1">
    <citation type="submission" date="2023-10" db="EMBL/GenBank/DDBJ databases">
        <authorList>
            <person name="Maclean D."/>
            <person name="Macfadyen A."/>
        </authorList>
    </citation>
    <scope>NUCLEOTIDE SEQUENCE [LARGE SCALE GENOMIC DNA]</scope>
</reference>
<keyword evidence="2" id="KW-1185">Reference proteome</keyword>
<proteinExistence type="predicted"/>
<dbReference type="PANTHER" id="PTHR12363:SF54">
    <property type="entry name" value="NUCLEAR TRANSPORT RECEPTOR"/>
    <property type="match status" value="1"/>
</dbReference>
<comment type="caution">
    <text evidence="1">The sequence shown here is derived from an EMBL/GenBank/DDBJ whole genome shotgun (WGS) entry which is preliminary data.</text>
</comment>
<dbReference type="GO" id="GO:0006606">
    <property type="term" value="P:protein import into nucleus"/>
    <property type="evidence" value="ECO:0007669"/>
    <property type="project" value="TreeGrafter"/>
</dbReference>
<accession>A0AAV1IJ03</accession>
<dbReference type="InterPro" id="IPR011989">
    <property type="entry name" value="ARM-like"/>
</dbReference>
<dbReference type="PANTHER" id="PTHR12363">
    <property type="entry name" value="TRANSPORTIN 3 AND IMPORTIN 13"/>
    <property type="match status" value="1"/>
</dbReference>